<organism evidence="1 2">
    <name type="scientific">Panagrolaimus sp. PS1159</name>
    <dbReference type="NCBI Taxonomy" id="55785"/>
    <lineage>
        <taxon>Eukaryota</taxon>
        <taxon>Metazoa</taxon>
        <taxon>Ecdysozoa</taxon>
        <taxon>Nematoda</taxon>
        <taxon>Chromadorea</taxon>
        <taxon>Rhabditida</taxon>
        <taxon>Tylenchina</taxon>
        <taxon>Panagrolaimomorpha</taxon>
        <taxon>Panagrolaimoidea</taxon>
        <taxon>Panagrolaimidae</taxon>
        <taxon>Panagrolaimus</taxon>
    </lineage>
</organism>
<proteinExistence type="predicted"/>
<name>A0AC35EX74_9BILA</name>
<dbReference type="WBParaSite" id="PS1159_v2.g11641.t2">
    <property type="protein sequence ID" value="PS1159_v2.g11641.t2"/>
    <property type="gene ID" value="PS1159_v2.g11641"/>
</dbReference>
<protein>
    <submittedName>
        <fullName evidence="2">Uncharacterized protein</fullName>
    </submittedName>
</protein>
<evidence type="ECO:0000313" key="1">
    <source>
        <dbReference type="Proteomes" id="UP000887580"/>
    </source>
</evidence>
<dbReference type="Proteomes" id="UP000887580">
    <property type="component" value="Unplaced"/>
</dbReference>
<sequence>MAFSKILFQHVIFSILVIFFFSSNVDGSKDIRARYPIEFYQPDVIDNLGVEIISAKTLPPFAHKTQDYQFREGNVRRRPQSSRYQNIFSNSRYLSTIPFQVIHGSEFAPKELSPYVGRMYDRRRETFRWNPPSNILDSTLVNY</sequence>
<reference evidence="2" key="1">
    <citation type="submission" date="2022-11" db="UniProtKB">
        <authorList>
            <consortium name="WormBaseParasite"/>
        </authorList>
    </citation>
    <scope>IDENTIFICATION</scope>
</reference>
<accession>A0AC35EX74</accession>
<evidence type="ECO:0000313" key="2">
    <source>
        <dbReference type="WBParaSite" id="PS1159_v2.g11641.t2"/>
    </source>
</evidence>